<organism evidence="2 3">
    <name type="scientific">Schistosoma haematobium</name>
    <name type="common">Blood fluke</name>
    <dbReference type="NCBI Taxonomy" id="6185"/>
    <lineage>
        <taxon>Eukaryota</taxon>
        <taxon>Metazoa</taxon>
        <taxon>Spiralia</taxon>
        <taxon>Lophotrochozoa</taxon>
        <taxon>Platyhelminthes</taxon>
        <taxon>Trematoda</taxon>
        <taxon>Digenea</taxon>
        <taxon>Strigeidida</taxon>
        <taxon>Schistosomatoidea</taxon>
        <taxon>Schistosomatidae</taxon>
        <taxon>Schistosoma</taxon>
    </lineage>
</organism>
<dbReference type="EMBL" id="AMPZ03000002">
    <property type="protein sequence ID" value="KAH9591375.1"/>
    <property type="molecule type" value="Genomic_DNA"/>
</dbReference>
<reference evidence="2" key="2">
    <citation type="journal article" date="2019" name="Gigascience">
        <title>High-quality Schistosoma haematobium genome achieved by single-molecule and long-range sequencing.</title>
        <authorList>
            <person name="Stroehlein A.J."/>
            <person name="Korhonen P.K."/>
            <person name="Chong T.M."/>
            <person name="Lim Y.L."/>
            <person name="Chan K.G."/>
            <person name="Webster B."/>
            <person name="Rollinson D."/>
            <person name="Brindley P.J."/>
            <person name="Gasser R.B."/>
            <person name="Young N.D."/>
        </authorList>
    </citation>
    <scope>NUCLEOTIDE SEQUENCE</scope>
</reference>
<dbReference type="InterPro" id="IPR018961">
    <property type="entry name" value="DnaJ_homolog_subfam-C_membr-28"/>
</dbReference>
<dbReference type="Proteomes" id="UP000471633">
    <property type="component" value="Unassembled WGS sequence"/>
</dbReference>
<feature type="domain" description="DnaJ homologue subfamily C member 28 conserved" evidence="1">
    <location>
        <begin position="45"/>
        <end position="107"/>
    </location>
</feature>
<evidence type="ECO:0000313" key="3">
    <source>
        <dbReference type="Proteomes" id="UP000471633"/>
    </source>
</evidence>
<proteinExistence type="predicted"/>
<reference evidence="2" key="4">
    <citation type="journal article" date="2022" name="PLoS Pathog.">
        <title>Chromosome-level genome of Schistosoma haematobium underpins genome-wide explorations of molecular variation.</title>
        <authorList>
            <person name="Stroehlein A.J."/>
            <person name="Korhonen P.K."/>
            <person name="Lee V.V."/>
            <person name="Ralph S.A."/>
            <person name="Mentink-Kane M."/>
            <person name="You H."/>
            <person name="McManus D.P."/>
            <person name="Tchuente L.T."/>
            <person name="Stothard J.R."/>
            <person name="Kaur P."/>
            <person name="Dudchenko O."/>
            <person name="Aiden E.L."/>
            <person name="Yang B."/>
            <person name="Yang H."/>
            <person name="Emery A.M."/>
            <person name="Webster B.L."/>
            <person name="Brindley P.J."/>
            <person name="Rollinson D."/>
            <person name="Chang B.C.H."/>
            <person name="Gasser R.B."/>
            <person name="Young N.D."/>
        </authorList>
    </citation>
    <scope>NUCLEOTIDE SEQUENCE</scope>
</reference>
<reference evidence="2" key="1">
    <citation type="journal article" date="2012" name="Nat. Genet.">
        <title>Whole-genome sequence of Schistosoma haematobium.</title>
        <authorList>
            <person name="Young N.D."/>
            <person name="Jex A.R."/>
            <person name="Li B."/>
            <person name="Liu S."/>
            <person name="Yang L."/>
            <person name="Xiong Z."/>
            <person name="Li Y."/>
            <person name="Cantacessi C."/>
            <person name="Hall R.S."/>
            <person name="Xu X."/>
            <person name="Chen F."/>
            <person name="Wu X."/>
            <person name="Zerlotini A."/>
            <person name="Oliveira G."/>
            <person name="Hofmann A."/>
            <person name="Zhang G."/>
            <person name="Fang X."/>
            <person name="Kang Y."/>
            <person name="Campbell B.E."/>
            <person name="Loukas A."/>
            <person name="Ranganathan S."/>
            <person name="Rollinson D."/>
            <person name="Rinaldi G."/>
            <person name="Brindley P.J."/>
            <person name="Yang H."/>
            <person name="Wang J."/>
            <person name="Wang J."/>
            <person name="Gasser R.B."/>
        </authorList>
    </citation>
    <scope>NUCLEOTIDE SEQUENCE</scope>
</reference>
<evidence type="ECO:0000259" key="1">
    <source>
        <dbReference type="Pfam" id="PF09350"/>
    </source>
</evidence>
<dbReference type="PANTHER" id="PTHR39158:SF1">
    <property type="entry name" value="DNAJ HOMOLOG SUBFAMILY C MEMBER 28"/>
    <property type="match status" value="1"/>
</dbReference>
<dbReference type="Pfam" id="PF09350">
    <property type="entry name" value="DJC28_CD"/>
    <property type="match status" value="1"/>
</dbReference>
<protein>
    <submittedName>
        <fullName evidence="2">DnaJ (Hsp40), sub C, member 28, variant 2</fullName>
    </submittedName>
</protein>
<dbReference type="PANTHER" id="PTHR39158">
    <property type="entry name" value="OS08G0560600 PROTEIN"/>
    <property type="match status" value="1"/>
</dbReference>
<dbReference type="GeneID" id="24589090"/>
<dbReference type="CTD" id="24589090"/>
<evidence type="ECO:0000313" key="2">
    <source>
        <dbReference type="EMBL" id="KAH9591375.1"/>
    </source>
</evidence>
<sequence>MKSVNYDYDDSQRDCNKLIPKRLSVSKKNIDINTPVHVDYISRTAEEQIQRAMNHGEFNNLSGQGRPIDYDKNPHVFGDSTDKRLNQLMANQGFLPKWVLLNKEVNSRWNIAIDKLNSIYNVESNLHSSIWSEACKLYNRVVCSSISLLAHVEQVILASQSEAFRNTSRNITLTGSPKNYRIQSKAQSSSM</sequence>
<name>A0A922LQI6_SCHHA</name>
<accession>A0A922LQI6</accession>
<dbReference type="InterPro" id="IPR052573">
    <property type="entry name" value="DnaJ_C_subfamily_28"/>
</dbReference>
<keyword evidence="3" id="KW-1185">Reference proteome</keyword>
<gene>
    <name evidence="2" type="primary">DNAJC28_1</name>
    <name evidence="2" type="ORF">MS3_00003676</name>
</gene>
<dbReference type="RefSeq" id="XP_051071603.1">
    <property type="nucleotide sequence ID" value="XM_051211536.1"/>
</dbReference>
<reference evidence="2" key="3">
    <citation type="submission" date="2021-06" db="EMBL/GenBank/DDBJ databases">
        <title>Chromosome-level genome assembly for S. haematobium.</title>
        <authorList>
            <person name="Stroehlein A.J."/>
        </authorList>
    </citation>
    <scope>NUCLEOTIDE SEQUENCE</scope>
</reference>
<dbReference type="AlphaFoldDB" id="A0A922LQI6"/>
<comment type="caution">
    <text evidence="2">The sequence shown here is derived from an EMBL/GenBank/DDBJ whole genome shotgun (WGS) entry which is preliminary data.</text>
</comment>